<dbReference type="PROSITE" id="PS00198">
    <property type="entry name" value="4FE4S_FER_1"/>
    <property type="match status" value="1"/>
</dbReference>
<feature type="domain" description="4Fe-4S ferredoxin-type" evidence="1">
    <location>
        <begin position="18"/>
        <end position="47"/>
    </location>
</feature>
<evidence type="ECO:0000313" key="2">
    <source>
        <dbReference type="EMBL" id="HEH31151.1"/>
    </source>
</evidence>
<sequence>MSCLKLCPYNAMYVDVDDYVKIDYSKCRLCSVCFFVCPYGAIVCQWVPIPSSSQSGLDIHHSKFA</sequence>
<protein>
    <submittedName>
        <fullName evidence="2">4Fe-4S dicluster domain-containing protein</fullName>
    </submittedName>
</protein>
<dbReference type="PROSITE" id="PS51379">
    <property type="entry name" value="4FE4S_FER_2"/>
    <property type="match status" value="1"/>
</dbReference>
<comment type="caution">
    <text evidence="2">The sequence shown here is derived from an EMBL/GenBank/DDBJ whole genome shotgun (WGS) entry which is preliminary data.</text>
</comment>
<dbReference type="InterPro" id="IPR017900">
    <property type="entry name" value="4Fe4S_Fe_S_CS"/>
</dbReference>
<dbReference type="SUPFAM" id="SSF54862">
    <property type="entry name" value="4Fe-4S ferredoxins"/>
    <property type="match status" value="1"/>
</dbReference>
<name>A0A7J2T9V9_9CREN</name>
<dbReference type="EMBL" id="DSLL01000032">
    <property type="protein sequence ID" value="HEH31151.1"/>
    <property type="molecule type" value="Genomic_DNA"/>
</dbReference>
<evidence type="ECO:0000259" key="1">
    <source>
        <dbReference type="PROSITE" id="PS51379"/>
    </source>
</evidence>
<dbReference type="Pfam" id="PF12837">
    <property type="entry name" value="Fer4_6"/>
    <property type="match status" value="1"/>
</dbReference>
<dbReference type="AlphaFoldDB" id="A0A7J2T9V9"/>
<organism evidence="2">
    <name type="scientific">Ignisphaera aggregans</name>
    <dbReference type="NCBI Taxonomy" id="334771"/>
    <lineage>
        <taxon>Archaea</taxon>
        <taxon>Thermoproteota</taxon>
        <taxon>Thermoprotei</taxon>
        <taxon>Desulfurococcales</taxon>
        <taxon>Desulfurococcaceae</taxon>
        <taxon>Ignisphaera</taxon>
    </lineage>
</organism>
<dbReference type="GO" id="GO:0016491">
    <property type="term" value="F:oxidoreductase activity"/>
    <property type="evidence" value="ECO:0007669"/>
    <property type="project" value="UniProtKB-ARBA"/>
</dbReference>
<reference evidence="2" key="1">
    <citation type="journal article" date="2020" name="mSystems">
        <title>Genome- and Community-Level Interaction Insights into Carbon Utilization and Element Cycling Functions of Hydrothermarchaeota in Hydrothermal Sediment.</title>
        <authorList>
            <person name="Zhou Z."/>
            <person name="Liu Y."/>
            <person name="Xu W."/>
            <person name="Pan J."/>
            <person name="Luo Z.H."/>
            <person name="Li M."/>
        </authorList>
    </citation>
    <scope>NUCLEOTIDE SEQUENCE [LARGE SCALE GENOMIC DNA]</scope>
    <source>
        <strain evidence="3">SpSt-1105</strain>
        <strain evidence="2">SpSt-27</strain>
    </source>
</reference>
<accession>A0A7J2T9V9</accession>
<dbReference type="InterPro" id="IPR017896">
    <property type="entry name" value="4Fe4S_Fe-S-bd"/>
</dbReference>
<proteinExistence type="predicted"/>
<evidence type="ECO:0000313" key="3">
    <source>
        <dbReference type="EMBL" id="HHQ50406.1"/>
    </source>
</evidence>
<dbReference type="EMBL" id="DRYQ01000052">
    <property type="protein sequence ID" value="HHQ50406.1"/>
    <property type="molecule type" value="Genomic_DNA"/>
</dbReference>
<dbReference type="Gene3D" id="3.30.70.20">
    <property type="match status" value="1"/>
</dbReference>
<gene>
    <name evidence="3" type="ORF">ENM66_03540</name>
    <name evidence="2" type="ORF">ENP99_03440</name>
</gene>